<evidence type="ECO:0000256" key="1">
    <source>
        <dbReference type="SAM" id="MobiDB-lite"/>
    </source>
</evidence>
<evidence type="ECO:0000256" key="2">
    <source>
        <dbReference type="SAM" id="Phobius"/>
    </source>
</evidence>
<dbReference type="EMBL" id="CAWYQH010000102">
    <property type="protein sequence ID" value="CAK8686532.1"/>
    <property type="molecule type" value="Genomic_DNA"/>
</dbReference>
<feature type="compositionally biased region" description="Basic residues" evidence="1">
    <location>
        <begin position="1"/>
        <end position="11"/>
    </location>
</feature>
<gene>
    <name evidence="3" type="ORF">CVLEPA_LOCUS18453</name>
</gene>
<comment type="caution">
    <text evidence="3">The sequence shown here is derived from an EMBL/GenBank/DDBJ whole genome shotgun (WGS) entry which is preliminary data.</text>
</comment>
<keyword evidence="4" id="KW-1185">Reference proteome</keyword>
<dbReference type="Proteomes" id="UP001642483">
    <property type="component" value="Unassembled WGS sequence"/>
</dbReference>
<evidence type="ECO:0000313" key="3">
    <source>
        <dbReference type="EMBL" id="CAK8686532.1"/>
    </source>
</evidence>
<accession>A0ABP0G5S8</accession>
<proteinExistence type="predicted"/>
<evidence type="ECO:0000313" key="4">
    <source>
        <dbReference type="Proteomes" id="UP001642483"/>
    </source>
</evidence>
<keyword evidence="2" id="KW-0472">Membrane</keyword>
<reference evidence="3 4" key="1">
    <citation type="submission" date="2024-02" db="EMBL/GenBank/DDBJ databases">
        <authorList>
            <person name="Daric V."/>
            <person name="Darras S."/>
        </authorList>
    </citation>
    <scope>NUCLEOTIDE SEQUENCE [LARGE SCALE GENOMIC DNA]</scope>
</reference>
<keyword evidence="2" id="KW-0812">Transmembrane</keyword>
<sequence length="157" mass="17682">MSPKGRLRKKSSAAAADPSGGRKKEITKEDLLKKMEVLNKLEEKLKSAEKKAWFGNLSSFQIFYVSGEIFIALCIILLSFYVIQTNKRHQAAINEALQKTKAEMSDGVDGLSDSGPDNKIVYDMDEFCEEQDCDVEKPILKEFNPEPSNNLEDILFT</sequence>
<keyword evidence="2" id="KW-1133">Transmembrane helix</keyword>
<protein>
    <submittedName>
        <fullName evidence="3">Uncharacterized protein</fullName>
    </submittedName>
</protein>
<name>A0ABP0G5S8_CLALP</name>
<feature type="transmembrane region" description="Helical" evidence="2">
    <location>
        <begin position="62"/>
        <end position="83"/>
    </location>
</feature>
<organism evidence="3 4">
    <name type="scientific">Clavelina lepadiformis</name>
    <name type="common">Light-bulb sea squirt</name>
    <name type="synonym">Ascidia lepadiformis</name>
    <dbReference type="NCBI Taxonomy" id="159417"/>
    <lineage>
        <taxon>Eukaryota</taxon>
        <taxon>Metazoa</taxon>
        <taxon>Chordata</taxon>
        <taxon>Tunicata</taxon>
        <taxon>Ascidiacea</taxon>
        <taxon>Aplousobranchia</taxon>
        <taxon>Clavelinidae</taxon>
        <taxon>Clavelina</taxon>
    </lineage>
</organism>
<feature type="region of interest" description="Disordered" evidence="1">
    <location>
        <begin position="1"/>
        <end position="26"/>
    </location>
</feature>